<dbReference type="Proteomes" id="UP001056012">
    <property type="component" value="Chromosome 8"/>
</dbReference>
<name>A0A9Q8ZHQ0_CURCL</name>
<evidence type="ECO:0000313" key="2">
    <source>
        <dbReference type="EMBL" id="USP82261.1"/>
    </source>
</evidence>
<gene>
    <name evidence="2" type="ORF">yc1106_09535</name>
</gene>
<sequence>MPNKTRGRIQKLANAAQISFAERVLLKDCNRFVFKIDSKAKTRRSTRPIVLEKAKVMSFEDLEEAKRGRKRKEPASEARPPLSKAVRTSDTIASEHSPATSWITPVAKMY</sequence>
<protein>
    <submittedName>
        <fullName evidence="2">Uncharacterized protein</fullName>
    </submittedName>
</protein>
<dbReference type="OrthoDB" id="3787586at2759"/>
<keyword evidence="3" id="KW-1185">Reference proteome</keyword>
<accession>A0A9Q8ZHQ0</accession>
<dbReference type="VEuPathDB" id="FungiDB:yc1106_09535"/>
<organism evidence="2 3">
    <name type="scientific">Curvularia clavata</name>
    <dbReference type="NCBI Taxonomy" id="95742"/>
    <lineage>
        <taxon>Eukaryota</taxon>
        <taxon>Fungi</taxon>
        <taxon>Dikarya</taxon>
        <taxon>Ascomycota</taxon>
        <taxon>Pezizomycotina</taxon>
        <taxon>Dothideomycetes</taxon>
        <taxon>Pleosporomycetidae</taxon>
        <taxon>Pleosporales</taxon>
        <taxon>Pleosporineae</taxon>
        <taxon>Pleosporaceae</taxon>
        <taxon>Curvularia</taxon>
    </lineage>
</organism>
<dbReference type="EMBL" id="CP089281">
    <property type="protein sequence ID" value="USP82261.1"/>
    <property type="molecule type" value="Genomic_DNA"/>
</dbReference>
<evidence type="ECO:0000256" key="1">
    <source>
        <dbReference type="SAM" id="MobiDB-lite"/>
    </source>
</evidence>
<proteinExistence type="predicted"/>
<feature type="compositionally biased region" description="Polar residues" evidence="1">
    <location>
        <begin position="86"/>
        <end position="98"/>
    </location>
</feature>
<reference evidence="2" key="1">
    <citation type="submission" date="2021-12" db="EMBL/GenBank/DDBJ databases">
        <title>Curvularia clavata genome.</title>
        <authorList>
            <person name="Cao Y."/>
        </authorList>
    </citation>
    <scope>NUCLEOTIDE SEQUENCE</scope>
    <source>
        <strain evidence="2">Yc1106</strain>
    </source>
</reference>
<dbReference type="AlphaFoldDB" id="A0A9Q8ZHQ0"/>
<feature type="region of interest" description="Disordered" evidence="1">
    <location>
        <begin position="62"/>
        <end position="98"/>
    </location>
</feature>
<evidence type="ECO:0000313" key="3">
    <source>
        <dbReference type="Proteomes" id="UP001056012"/>
    </source>
</evidence>